<proteinExistence type="predicted"/>
<sequence>MHRVDLVRYFAQVEDVFKVLMLLRTMDKQKKQKVKKVKTEDIEEISFEDFEKTMVEIVKSGTPKRNSRQKIKKRG</sequence>
<evidence type="ECO:0000313" key="1">
    <source>
        <dbReference type="EMBL" id="GHB57045.1"/>
    </source>
</evidence>
<accession>A0A8J3G7N3</accession>
<evidence type="ECO:0000313" key="2">
    <source>
        <dbReference type="Proteomes" id="UP000598271"/>
    </source>
</evidence>
<dbReference type="RefSeq" id="WP_189563057.1">
    <property type="nucleotide sequence ID" value="NZ_BMXF01000001.1"/>
</dbReference>
<dbReference type="EMBL" id="BMXF01000001">
    <property type="protein sequence ID" value="GHB57045.1"/>
    <property type="molecule type" value="Genomic_DNA"/>
</dbReference>
<gene>
    <name evidence="1" type="ORF">GCM10007390_08080</name>
</gene>
<name>A0A8J3G7N3_9BACT</name>
<organism evidence="1 2">
    <name type="scientific">Persicitalea jodogahamensis</name>
    <dbReference type="NCBI Taxonomy" id="402147"/>
    <lineage>
        <taxon>Bacteria</taxon>
        <taxon>Pseudomonadati</taxon>
        <taxon>Bacteroidota</taxon>
        <taxon>Cytophagia</taxon>
        <taxon>Cytophagales</taxon>
        <taxon>Spirosomataceae</taxon>
        <taxon>Persicitalea</taxon>
    </lineage>
</organism>
<dbReference type="AlphaFoldDB" id="A0A8J3G7N3"/>
<dbReference type="Proteomes" id="UP000598271">
    <property type="component" value="Unassembled WGS sequence"/>
</dbReference>
<comment type="caution">
    <text evidence="1">The sequence shown here is derived from an EMBL/GenBank/DDBJ whole genome shotgun (WGS) entry which is preliminary data.</text>
</comment>
<protein>
    <submittedName>
        <fullName evidence="1">Uncharacterized protein</fullName>
    </submittedName>
</protein>
<keyword evidence="2" id="KW-1185">Reference proteome</keyword>
<reference evidence="1 2" key="1">
    <citation type="journal article" date="2014" name="Int. J. Syst. Evol. Microbiol.">
        <title>Complete genome sequence of Corynebacterium casei LMG S-19264T (=DSM 44701T), isolated from a smear-ripened cheese.</title>
        <authorList>
            <consortium name="US DOE Joint Genome Institute (JGI-PGF)"/>
            <person name="Walter F."/>
            <person name="Albersmeier A."/>
            <person name="Kalinowski J."/>
            <person name="Ruckert C."/>
        </authorList>
    </citation>
    <scope>NUCLEOTIDE SEQUENCE [LARGE SCALE GENOMIC DNA]</scope>
    <source>
        <strain evidence="1 2">KCTC 12866</strain>
    </source>
</reference>